<keyword evidence="8" id="KW-0539">Nucleus</keyword>
<dbReference type="GO" id="GO:0005874">
    <property type="term" value="C:microtubule"/>
    <property type="evidence" value="ECO:0007669"/>
    <property type="project" value="UniProtKB-KW"/>
</dbReference>
<dbReference type="InterPro" id="IPR007145">
    <property type="entry name" value="MAP65_Ase1_PRC1"/>
</dbReference>
<dbReference type="GO" id="GO:0000226">
    <property type="term" value="P:microtubule cytoskeleton organization"/>
    <property type="evidence" value="ECO:0007669"/>
    <property type="project" value="InterPro"/>
</dbReference>
<evidence type="ECO:0000256" key="4">
    <source>
        <dbReference type="ARBA" id="ARBA00022490"/>
    </source>
</evidence>
<comment type="similarity">
    <text evidence="3">Belongs to the MAP65/ASE1 family.</text>
</comment>
<dbReference type="GO" id="GO:0005819">
    <property type="term" value="C:spindle"/>
    <property type="evidence" value="ECO:0007669"/>
    <property type="project" value="TreeGrafter"/>
</dbReference>
<dbReference type="Proteomes" id="UP000504603">
    <property type="component" value="Unplaced"/>
</dbReference>
<evidence type="ECO:0000256" key="3">
    <source>
        <dbReference type="ARBA" id="ARBA00006187"/>
    </source>
</evidence>
<keyword evidence="4" id="KW-0963">Cytoplasm</keyword>
<comment type="subcellular location">
    <subcellularLocation>
        <location evidence="2">Cytoplasm</location>
        <location evidence="2">Cytoskeleton</location>
    </subcellularLocation>
    <subcellularLocation>
        <location evidence="1">Nucleus</location>
    </subcellularLocation>
</comment>
<dbReference type="Gene3D" id="1.20.58.1520">
    <property type="match status" value="1"/>
</dbReference>
<evidence type="ECO:0000313" key="11">
    <source>
        <dbReference type="RefSeq" id="XP_022146451.1"/>
    </source>
</evidence>
<dbReference type="OrthoDB" id="642895at2759"/>
<dbReference type="GO" id="GO:0005634">
    <property type="term" value="C:nucleus"/>
    <property type="evidence" value="ECO:0007669"/>
    <property type="project" value="UniProtKB-SubCell"/>
</dbReference>
<keyword evidence="10" id="KW-1185">Reference proteome</keyword>
<protein>
    <submittedName>
        <fullName evidence="11">65-kDa microtubule-associated protein 6</fullName>
    </submittedName>
</protein>
<accession>A0A6J1CZE2</accession>
<evidence type="ECO:0000256" key="2">
    <source>
        <dbReference type="ARBA" id="ARBA00004245"/>
    </source>
</evidence>
<evidence type="ECO:0000256" key="7">
    <source>
        <dbReference type="ARBA" id="ARBA00023212"/>
    </source>
</evidence>
<keyword evidence="6" id="KW-0493">Microtubule</keyword>
<reference evidence="11" key="1">
    <citation type="submission" date="2025-08" db="UniProtKB">
        <authorList>
            <consortium name="RefSeq"/>
        </authorList>
    </citation>
    <scope>IDENTIFICATION</scope>
    <source>
        <strain evidence="11">OHB3-1</strain>
    </source>
</reference>
<gene>
    <name evidence="11" type="primary">LOC111015665</name>
</gene>
<dbReference type="GeneID" id="111015665"/>
<sequence length="602" mass="68331">MLAVGIGSPFTSVRTSSSCNALLRELQQIWSDIGESEADKDRMLLELERECLEVYRRKVEEAVNAKARLHQSVASKEAEVATLMAALGELNSPSQIEKRSKTLKEKLASISPLVEELKTKKEERLKQFGDIKAQIEKISVEISGYSHLNDHMIINSLTMEETDLSLRKLNEYQSHLRALQKEKSDRLHMVLEHVSEVHSLCGVLGLDFGQTVSDVHPSLEITTSVEQATNISNSTLKGLEQTIVTLKAERKARIQKLKDIVTSLFELWNLMDSSHDEKRKFSRITSIMHAPEVEVTEPGLLSAETIEQASAEVERLTKFKAGRMKQLVMKRRSELEEICRMTHIEADPSTAPEKSNALIDSGLVDPSELLENIEVQIVKVKEEATSRKEIMDRVDRWLLACEEENWLEEYNQDENRYNAGRGSHVNLKRAERARVTVSKIPAIVDNLINRTLAWEDEKKTMFLYDGARLVTILEDYKLSRQHREEEKKRYRDQKKLQDLLLTEKEAMYGSKPSPRKSNSFRKPNGYRANGNGSMPPTPRRNSVGGATPELLTPRSYSGRQNGYFKEMRRLSTTPLNFVAISKDDTMSYASIYGSEPGSPPPS</sequence>
<proteinExistence type="inferred from homology"/>
<dbReference type="AlphaFoldDB" id="A0A6J1CZE2"/>
<organism evidence="10 11">
    <name type="scientific">Momordica charantia</name>
    <name type="common">Bitter gourd</name>
    <name type="synonym">Balsam pear</name>
    <dbReference type="NCBI Taxonomy" id="3673"/>
    <lineage>
        <taxon>Eukaryota</taxon>
        <taxon>Viridiplantae</taxon>
        <taxon>Streptophyta</taxon>
        <taxon>Embryophyta</taxon>
        <taxon>Tracheophyta</taxon>
        <taxon>Spermatophyta</taxon>
        <taxon>Magnoliopsida</taxon>
        <taxon>eudicotyledons</taxon>
        <taxon>Gunneridae</taxon>
        <taxon>Pentapetalae</taxon>
        <taxon>rosids</taxon>
        <taxon>fabids</taxon>
        <taxon>Cucurbitales</taxon>
        <taxon>Cucurbitaceae</taxon>
        <taxon>Momordiceae</taxon>
        <taxon>Momordica</taxon>
    </lineage>
</organism>
<keyword evidence="5" id="KW-0597">Phosphoprotein</keyword>
<evidence type="ECO:0000256" key="9">
    <source>
        <dbReference type="SAM" id="MobiDB-lite"/>
    </source>
</evidence>
<name>A0A6J1CZE2_MOMCH</name>
<dbReference type="Pfam" id="PF03999">
    <property type="entry name" value="MAP65_ASE1"/>
    <property type="match status" value="1"/>
</dbReference>
<dbReference type="GO" id="GO:0005737">
    <property type="term" value="C:cytoplasm"/>
    <property type="evidence" value="ECO:0007669"/>
    <property type="project" value="TreeGrafter"/>
</dbReference>
<evidence type="ECO:0000313" key="10">
    <source>
        <dbReference type="Proteomes" id="UP000504603"/>
    </source>
</evidence>
<dbReference type="FunFam" id="1.20.58.1520:FF:000002">
    <property type="entry name" value="65-kDa microtubule-associated protein 6"/>
    <property type="match status" value="1"/>
</dbReference>
<evidence type="ECO:0000256" key="1">
    <source>
        <dbReference type="ARBA" id="ARBA00004123"/>
    </source>
</evidence>
<evidence type="ECO:0000256" key="8">
    <source>
        <dbReference type="ARBA" id="ARBA00023242"/>
    </source>
</evidence>
<dbReference type="GO" id="GO:0008017">
    <property type="term" value="F:microtubule binding"/>
    <property type="evidence" value="ECO:0007669"/>
    <property type="project" value="InterPro"/>
</dbReference>
<evidence type="ECO:0000256" key="5">
    <source>
        <dbReference type="ARBA" id="ARBA00022553"/>
    </source>
</evidence>
<dbReference type="RefSeq" id="XP_022146451.1">
    <property type="nucleotide sequence ID" value="XM_022290759.1"/>
</dbReference>
<feature type="region of interest" description="Disordered" evidence="9">
    <location>
        <begin position="503"/>
        <end position="560"/>
    </location>
</feature>
<dbReference type="PANTHER" id="PTHR19321">
    <property type="entry name" value="PROTEIN REGULATOR OF CYTOKINESIS 1 PRC1-RELATED"/>
    <property type="match status" value="1"/>
</dbReference>
<dbReference type="PANTHER" id="PTHR19321:SF0">
    <property type="entry name" value="65-KDA MICROTUBULE-ASSOCIATED PROTEIN 6"/>
    <property type="match status" value="1"/>
</dbReference>
<keyword evidence="7" id="KW-0206">Cytoskeleton</keyword>
<dbReference type="KEGG" id="mcha:111015665"/>
<evidence type="ECO:0000256" key="6">
    <source>
        <dbReference type="ARBA" id="ARBA00022701"/>
    </source>
</evidence>